<dbReference type="RefSeq" id="WP_124897073.1">
    <property type="nucleotide sequence ID" value="NZ_CP034145.1"/>
</dbReference>
<dbReference type="Proteomes" id="UP000282007">
    <property type="component" value="Chromosome"/>
</dbReference>
<dbReference type="EMBL" id="CP034145">
    <property type="protein sequence ID" value="AZH26017.1"/>
    <property type="molecule type" value="Genomic_DNA"/>
</dbReference>
<dbReference type="GeneID" id="38471998"/>
<name>A0A3G8QX17_9EURY</name>
<keyword evidence="2" id="KW-1185">Reference proteome</keyword>
<gene>
    <name evidence="1" type="ORF">DU502_11890</name>
</gene>
<evidence type="ECO:0000313" key="2">
    <source>
        <dbReference type="Proteomes" id="UP000282007"/>
    </source>
</evidence>
<proteinExistence type="predicted"/>
<dbReference type="KEGG" id="haer:DU502_11890"/>
<accession>A0A3G8QX17</accession>
<organism evidence="1 2">
    <name type="scientific">Haloplanus aerogenes</name>
    <dbReference type="NCBI Taxonomy" id="660522"/>
    <lineage>
        <taxon>Archaea</taxon>
        <taxon>Methanobacteriati</taxon>
        <taxon>Methanobacteriota</taxon>
        <taxon>Stenosarchaea group</taxon>
        <taxon>Halobacteria</taxon>
        <taxon>Halobacteriales</taxon>
        <taxon>Haloferacaceae</taxon>
        <taxon>Haloplanus</taxon>
    </lineage>
</organism>
<dbReference type="AlphaFoldDB" id="A0A3G8QX17"/>
<protein>
    <submittedName>
        <fullName evidence="1">Uncharacterized protein</fullName>
    </submittedName>
</protein>
<sequence>MKGLATRTVVGAVAAFLFAGVVAAMFTQGPLYQAIMQGENELSQSTSYTIEIEDGDGFTAKERFSDLAMFVYQRATKAGCGGSGYVQKQIDGIVPGGADWGDSGQNGYPALEDTYLGKNPPCYGATSAQFDSPIAELTAELGNDMEGVYSREYFKVETEEPIKLTTGSGTWLEKKSIDGAVNAGYQSAVLEECKPSLVFTPTAQASFGLSKHHYVFFFEEDASGRSSSFYPYTSKRVYCTGHGAAAGPNLAANVINPSNPPPAQVILCPGDTGYIQTNRKEPLWDSEVGTNPNTYPHIVLTDLGSGTECEGVADNQQFSGTSSGSHLYVYSNVEGGGTTYPEVFNSKFKLRGSMAAPFVGEAWGETKPTKQRCQIVFRDRDWGAVKSPDDYLVQGVWAGEEIEQQSLADGGSYPVFQGVSPVRKWVEHSIPGNPDTEGEFSSSNPRSFVTLDGSELSNNPGELRVTSVGGDNLNQIYGDLLCVPGSAGSDAEFRLCTDGAPAEGSTVTIPASSENPYMIQDEEWKCEVGSGRYGEWRQVG</sequence>
<evidence type="ECO:0000313" key="1">
    <source>
        <dbReference type="EMBL" id="AZH26017.1"/>
    </source>
</evidence>
<reference evidence="1 2" key="1">
    <citation type="submission" date="2018-07" db="EMBL/GenBank/DDBJ databases">
        <title>Genome sequences of Haloplanus aerogenes JCM 16430T.</title>
        <authorList>
            <person name="Kim Y.B."/>
            <person name="Roh S.W."/>
        </authorList>
    </citation>
    <scope>NUCLEOTIDE SEQUENCE [LARGE SCALE GENOMIC DNA]</scope>
    <source>
        <strain evidence="1 2">JCM 16430</strain>
    </source>
</reference>